<evidence type="ECO:0000313" key="5">
    <source>
        <dbReference type="Proteomes" id="UP000813463"/>
    </source>
</evidence>
<dbReference type="InterPro" id="IPR051343">
    <property type="entry name" value="G-type_lectin_kinases/EP1-like"/>
</dbReference>
<keyword evidence="2" id="KW-0325">Glycoprotein</keyword>
<dbReference type="PANTHER" id="PTHR47976:SF15">
    <property type="entry name" value="G-TYPE LECTIN S-RECEPTOR-LIKE SERINE_THREONINE-PROTEIN KINASE RLK1"/>
    <property type="match status" value="1"/>
</dbReference>
<protein>
    <submittedName>
        <fullName evidence="6">G-type lectin S-receptor-like serine/threonine-protein kinase LECRK3</fullName>
    </submittedName>
</protein>
<sequence length="440" mass="49094">MAKPLSHILSFLTALILLLSSSISAQSRSNIPVGNSLSAIINGSSWLSPSGDFAFGFHQYLKHTNLFLLAIWYAKIPDTIVWYANEGNPVPQGSSVTITTNEGLILSDPQGSNLWNTSSDLNGNVVSYGFMSDTGNFILTSSSHSKPVWQSFEHPTDTLLPTQLMNIEGTVDSRLSETNFTKGRFQLRLQQDGNAVLNVMDRTIYWPDAQPYFASDTWIPPNQGKQLIYNVSGHMYIVAEDGTILYNFIPDKTIVVSTRDYYQRVTLNFYGVLTWYYHPKKFTQNNGVGWSKMYSTTGNICSVGCGFNSLCSYDDVAQSVGCDCPPNYSLIDPTDKYGSCKPDFQLLEDDGKDGIFVEYNLVPLQNTKFDKCDKRFLGVTEEQCKSSCLGDRFCAVVTWVRDTCCKYKPLFSCGYHDSNVRETAWLKVGNGTYSTVHSPS</sequence>
<gene>
    <name evidence="6" type="primary">LOC110802289</name>
</gene>
<evidence type="ECO:0000256" key="2">
    <source>
        <dbReference type="ARBA" id="ARBA00023180"/>
    </source>
</evidence>
<dbReference type="PANTHER" id="PTHR47976">
    <property type="entry name" value="G-TYPE LECTIN S-RECEPTOR-LIKE SERINE/THREONINE-PROTEIN KINASE SD2-5"/>
    <property type="match status" value="1"/>
</dbReference>
<dbReference type="FunFam" id="2.90.10.10:FF:000013">
    <property type="entry name" value="G-type lectin S-receptor-like serine/threonine-protein kinase LECRK1"/>
    <property type="match status" value="1"/>
</dbReference>
<keyword evidence="5" id="KW-1185">Reference proteome</keyword>
<dbReference type="PROSITE" id="PS50927">
    <property type="entry name" value="BULB_LECTIN"/>
    <property type="match status" value="1"/>
</dbReference>
<dbReference type="RefSeq" id="XP_021863434.1">
    <property type="nucleotide sequence ID" value="XM_022007742.2"/>
</dbReference>
<dbReference type="Proteomes" id="UP000813463">
    <property type="component" value="Chromosome 4"/>
</dbReference>
<keyword evidence="1 3" id="KW-0732">Signal</keyword>
<feature type="domain" description="Bulb-type lectin" evidence="4">
    <location>
        <begin position="31"/>
        <end position="152"/>
    </location>
</feature>
<organism evidence="5 6">
    <name type="scientific">Spinacia oleracea</name>
    <name type="common">Spinach</name>
    <dbReference type="NCBI Taxonomy" id="3562"/>
    <lineage>
        <taxon>Eukaryota</taxon>
        <taxon>Viridiplantae</taxon>
        <taxon>Streptophyta</taxon>
        <taxon>Embryophyta</taxon>
        <taxon>Tracheophyta</taxon>
        <taxon>Spermatophyta</taxon>
        <taxon>Magnoliopsida</taxon>
        <taxon>eudicotyledons</taxon>
        <taxon>Gunneridae</taxon>
        <taxon>Pentapetalae</taxon>
        <taxon>Caryophyllales</taxon>
        <taxon>Chenopodiaceae</taxon>
        <taxon>Chenopodioideae</taxon>
        <taxon>Anserineae</taxon>
        <taxon>Spinacia</taxon>
    </lineage>
</organism>
<evidence type="ECO:0000313" key="6">
    <source>
        <dbReference type="RefSeq" id="XP_021863434.1"/>
    </source>
</evidence>
<accession>A0A9R0JBJ4</accession>
<dbReference type="InterPro" id="IPR036426">
    <property type="entry name" value="Bulb-type_lectin_dom_sf"/>
</dbReference>
<evidence type="ECO:0000256" key="3">
    <source>
        <dbReference type="SAM" id="SignalP"/>
    </source>
</evidence>
<proteinExistence type="predicted"/>
<evidence type="ECO:0000256" key="1">
    <source>
        <dbReference type="ARBA" id="ARBA00022729"/>
    </source>
</evidence>
<name>A0A9R0JBJ4_SPIOL</name>
<dbReference type="GeneID" id="110802289"/>
<feature type="signal peptide" evidence="3">
    <location>
        <begin position="1"/>
        <end position="25"/>
    </location>
</feature>
<feature type="chain" id="PRO_5040412499" evidence="3">
    <location>
        <begin position="26"/>
        <end position="440"/>
    </location>
</feature>
<dbReference type="AlphaFoldDB" id="A0A9R0JBJ4"/>
<dbReference type="CDD" id="cd00028">
    <property type="entry name" value="B_lectin"/>
    <property type="match status" value="1"/>
</dbReference>
<dbReference type="SUPFAM" id="SSF51110">
    <property type="entry name" value="alpha-D-mannose-specific plant lectins"/>
    <property type="match status" value="1"/>
</dbReference>
<evidence type="ECO:0000259" key="4">
    <source>
        <dbReference type="PROSITE" id="PS50927"/>
    </source>
</evidence>
<dbReference type="SMART" id="SM00108">
    <property type="entry name" value="B_lectin"/>
    <property type="match status" value="1"/>
</dbReference>
<dbReference type="InterPro" id="IPR001480">
    <property type="entry name" value="Bulb-type_lectin_dom"/>
</dbReference>
<dbReference type="Pfam" id="PF01453">
    <property type="entry name" value="B_lectin"/>
    <property type="match status" value="1"/>
</dbReference>
<dbReference type="OrthoDB" id="1930390at2759"/>
<reference evidence="5" key="1">
    <citation type="journal article" date="2021" name="Nat. Commun.">
        <title>Genomic analyses provide insights into spinach domestication and the genetic basis of agronomic traits.</title>
        <authorList>
            <person name="Cai X."/>
            <person name="Sun X."/>
            <person name="Xu C."/>
            <person name="Sun H."/>
            <person name="Wang X."/>
            <person name="Ge C."/>
            <person name="Zhang Z."/>
            <person name="Wang Q."/>
            <person name="Fei Z."/>
            <person name="Jiao C."/>
            <person name="Wang Q."/>
        </authorList>
    </citation>
    <scope>NUCLEOTIDE SEQUENCE [LARGE SCALE GENOMIC DNA]</scope>
    <source>
        <strain evidence="5">cv. Varoflay</strain>
    </source>
</reference>
<dbReference type="Gene3D" id="2.90.10.10">
    <property type="entry name" value="Bulb-type lectin domain"/>
    <property type="match status" value="2"/>
</dbReference>
<reference evidence="6" key="2">
    <citation type="submission" date="2025-08" db="UniProtKB">
        <authorList>
            <consortium name="RefSeq"/>
        </authorList>
    </citation>
    <scope>IDENTIFICATION</scope>
    <source>
        <tissue evidence="6">Leaf</tissue>
    </source>
</reference>
<dbReference type="KEGG" id="soe:110802289"/>